<protein>
    <submittedName>
        <fullName evidence="4">Glycoside hydrolase family 16</fullName>
    </submittedName>
</protein>
<dbReference type="Gene3D" id="2.60.120.200">
    <property type="match status" value="1"/>
</dbReference>
<dbReference type="EMBL" id="ABVL01000008">
    <property type="protein sequence ID" value="EDY19429.1"/>
    <property type="molecule type" value="Genomic_DNA"/>
</dbReference>
<dbReference type="Gene3D" id="2.60.120.430">
    <property type="entry name" value="Galactose-binding lectin"/>
    <property type="match status" value="1"/>
</dbReference>
<dbReference type="STRING" id="497964.CfE428DRAFT_3114"/>
<dbReference type="PANTHER" id="PTHR10963">
    <property type="entry name" value="GLYCOSYL HYDROLASE-RELATED"/>
    <property type="match status" value="1"/>
</dbReference>
<organism evidence="4 5">
    <name type="scientific">Chthoniobacter flavus Ellin428</name>
    <dbReference type="NCBI Taxonomy" id="497964"/>
    <lineage>
        <taxon>Bacteria</taxon>
        <taxon>Pseudomonadati</taxon>
        <taxon>Verrucomicrobiota</taxon>
        <taxon>Spartobacteria</taxon>
        <taxon>Chthoniobacterales</taxon>
        <taxon>Chthoniobacteraceae</taxon>
        <taxon>Chthoniobacter</taxon>
    </lineage>
</organism>
<dbReference type="Proteomes" id="UP000005824">
    <property type="component" value="Unassembled WGS sequence"/>
</dbReference>
<comment type="similarity">
    <text evidence="1">Belongs to the glycosyl hydrolase 16 family.</text>
</comment>
<accession>B4D2I9</accession>
<comment type="caution">
    <text evidence="4">The sequence shown here is derived from an EMBL/GenBank/DDBJ whole genome shotgun (WGS) entry which is preliminary data.</text>
</comment>
<dbReference type="SUPFAM" id="SSF49899">
    <property type="entry name" value="Concanavalin A-like lectins/glucanases"/>
    <property type="match status" value="1"/>
</dbReference>
<dbReference type="RefSeq" id="WP_006980439.1">
    <property type="nucleotide sequence ID" value="NZ_ABVL01000008.1"/>
</dbReference>
<dbReference type="eggNOG" id="COG2273">
    <property type="taxonomic scope" value="Bacteria"/>
</dbReference>
<gene>
    <name evidence="4" type="ORF">CfE428DRAFT_3114</name>
</gene>
<keyword evidence="2" id="KW-0732">Signal</keyword>
<proteinExistence type="inferred from homology"/>
<evidence type="ECO:0000256" key="1">
    <source>
        <dbReference type="ARBA" id="ARBA00006865"/>
    </source>
</evidence>
<sequence precursor="true">MSIHSKSYCSGAAVFTCLFSIFAAAVLADEAPKALLEMKAGVESQLRPSSGQVTTARGTENGVVVTIQPGREEYPGVSIKPPSGGVIDLSQWGHIEARLVNLGEKPLALNLRVDNASGNDTEIAYLKPGETITVKTIFGYAYGHKPAYKLQPAAVTQVLIFATKSTEVQSFRLESLLAAGPAGEQPPVDPASIRVKPENGVLFGPPVKVTAAQMIAQNGAESAVAEDGSTGKIGFSGKDQSVRIKPARGKWDLRDATQVRVKVKNTGATPGALTVWVESEPGSTEKAATPGPLAPGASGEVVVSFIPSTPWTGIQNSAKTEWNGTKGSGTQFISDAVTAVTLAGDAAAGAQSFEVESIVAEAPVVTVPDWLGKRPPVEGEWTQTFDEEFNGHDIDLTKWNVYTANYWDKTSHFSKENVIVENGLAKLRYAKKRGRHNDDPNGAETDYATGFLDTYGKWVQRYGYFEARMKLPKAPGLWPAMWLMPDRGLDSGAQGLRASTGQGAMEFDVMEFLSRWGVHRFNIAFHWDGYEKEHKQTGSSTIYTGADQDGFITAGLLWTPGKAVIYCNGSVVARWESPRISDVPSDLMFTHVMGGWDNNDLDDAQLPDEFVIDYVRCWQRKDLASAADGVKSTEPTLAAPTKAK</sequence>
<dbReference type="PANTHER" id="PTHR10963:SF55">
    <property type="entry name" value="GLYCOSIDE HYDROLASE FAMILY 16 PROTEIN"/>
    <property type="match status" value="1"/>
</dbReference>
<feature type="signal peptide" evidence="2">
    <location>
        <begin position="1"/>
        <end position="28"/>
    </location>
</feature>
<dbReference type="InterPro" id="IPR050546">
    <property type="entry name" value="Glycosyl_Hydrlase_16"/>
</dbReference>
<dbReference type="InterPro" id="IPR013320">
    <property type="entry name" value="ConA-like_dom_sf"/>
</dbReference>
<dbReference type="CDD" id="cd00413">
    <property type="entry name" value="Glyco_hydrolase_16"/>
    <property type="match status" value="1"/>
</dbReference>
<evidence type="ECO:0000259" key="3">
    <source>
        <dbReference type="PROSITE" id="PS51762"/>
    </source>
</evidence>
<name>B4D2I9_9BACT</name>
<dbReference type="InParanoid" id="B4D2I9"/>
<dbReference type="Pfam" id="PF00722">
    <property type="entry name" value="Glyco_hydro_16"/>
    <property type="match status" value="1"/>
</dbReference>
<dbReference type="GO" id="GO:0004553">
    <property type="term" value="F:hydrolase activity, hydrolyzing O-glycosyl compounds"/>
    <property type="evidence" value="ECO:0007669"/>
    <property type="project" value="InterPro"/>
</dbReference>
<keyword evidence="4" id="KW-0378">Hydrolase</keyword>
<evidence type="ECO:0000256" key="2">
    <source>
        <dbReference type="SAM" id="SignalP"/>
    </source>
</evidence>
<feature type="domain" description="GH16" evidence="3">
    <location>
        <begin position="368"/>
        <end position="623"/>
    </location>
</feature>
<evidence type="ECO:0000313" key="5">
    <source>
        <dbReference type="Proteomes" id="UP000005824"/>
    </source>
</evidence>
<dbReference type="PROSITE" id="PS51762">
    <property type="entry name" value="GH16_2"/>
    <property type="match status" value="1"/>
</dbReference>
<dbReference type="AlphaFoldDB" id="B4D2I9"/>
<evidence type="ECO:0000313" key="4">
    <source>
        <dbReference type="EMBL" id="EDY19429.1"/>
    </source>
</evidence>
<reference evidence="4 5" key="1">
    <citation type="journal article" date="2011" name="J. Bacteriol.">
        <title>Genome sequence of Chthoniobacter flavus Ellin428, an aerobic heterotrophic soil bacterium.</title>
        <authorList>
            <person name="Kant R."/>
            <person name="van Passel M.W."/>
            <person name="Palva A."/>
            <person name="Lucas S."/>
            <person name="Lapidus A."/>
            <person name="Glavina Del Rio T."/>
            <person name="Dalin E."/>
            <person name="Tice H."/>
            <person name="Bruce D."/>
            <person name="Goodwin L."/>
            <person name="Pitluck S."/>
            <person name="Larimer F.W."/>
            <person name="Land M.L."/>
            <person name="Hauser L."/>
            <person name="Sangwan P."/>
            <person name="de Vos W.M."/>
            <person name="Janssen P.H."/>
            <person name="Smidt H."/>
        </authorList>
    </citation>
    <scope>NUCLEOTIDE SEQUENCE [LARGE SCALE GENOMIC DNA]</scope>
    <source>
        <strain evidence="4 5">Ellin428</strain>
    </source>
</reference>
<dbReference type="InterPro" id="IPR000757">
    <property type="entry name" value="Beta-glucanase-like"/>
</dbReference>
<keyword evidence="5" id="KW-1185">Reference proteome</keyword>
<feature type="chain" id="PRO_5002803084" evidence="2">
    <location>
        <begin position="29"/>
        <end position="644"/>
    </location>
</feature>
<dbReference type="GO" id="GO:0005975">
    <property type="term" value="P:carbohydrate metabolic process"/>
    <property type="evidence" value="ECO:0007669"/>
    <property type="project" value="InterPro"/>
</dbReference>